<feature type="region of interest" description="Disordered" evidence="1">
    <location>
        <begin position="108"/>
        <end position="162"/>
    </location>
</feature>
<accession>A0A0E0JK44</accession>
<name>A0A0E0JK44_ORYPU</name>
<dbReference type="EnsemblPlants" id="OPUNC01G19920.1">
    <property type="protein sequence ID" value="OPUNC01G19920.1"/>
    <property type="gene ID" value="OPUNC01G19920"/>
</dbReference>
<protein>
    <submittedName>
        <fullName evidence="2">Uncharacterized protein</fullName>
    </submittedName>
</protein>
<dbReference type="Proteomes" id="UP000026962">
    <property type="component" value="Chromosome 1"/>
</dbReference>
<reference evidence="2" key="1">
    <citation type="submission" date="2015-04" db="UniProtKB">
        <authorList>
            <consortium name="EnsemblPlants"/>
        </authorList>
    </citation>
    <scope>IDENTIFICATION</scope>
</reference>
<evidence type="ECO:0000313" key="2">
    <source>
        <dbReference type="EnsemblPlants" id="OPUNC01G19920.1"/>
    </source>
</evidence>
<proteinExistence type="predicted"/>
<reference evidence="2" key="2">
    <citation type="submission" date="2018-05" db="EMBL/GenBank/DDBJ databases">
        <title>OpunRS2 (Oryza punctata Reference Sequence Version 2).</title>
        <authorList>
            <person name="Zhang J."/>
            <person name="Kudrna D."/>
            <person name="Lee S."/>
            <person name="Talag J."/>
            <person name="Welchert J."/>
            <person name="Wing R.A."/>
        </authorList>
    </citation>
    <scope>NUCLEOTIDE SEQUENCE [LARGE SCALE GENOMIC DNA]</scope>
</reference>
<dbReference type="eggNOG" id="ENOG502S859">
    <property type="taxonomic scope" value="Eukaryota"/>
</dbReference>
<dbReference type="Gramene" id="OPUNC01G19920.1">
    <property type="protein sequence ID" value="OPUNC01G19920.1"/>
    <property type="gene ID" value="OPUNC01G19920"/>
</dbReference>
<keyword evidence="3" id="KW-1185">Reference proteome</keyword>
<dbReference type="PANTHER" id="PTHR36484">
    <property type="entry name" value="OS01G0558700 PROTEIN"/>
    <property type="match status" value="1"/>
</dbReference>
<evidence type="ECO:0000313" key="3">
    <source>
        <dbReference type="Proteomes" id="UP000026962"/>
    </source>
</evidence>
<dbReference type="HOGENOM" id="CLU_148275_0_0_1"/>
<feature type="compositionally biased region" description="Low complexity" evidence="1">
    <location>
        <begin position="108"/>
        <end position="124"/>
    </location>
</feature>
<dbReference type="AlphaFoldDB" id="A0A0E0JK44"/>
<feature type="compositionally biased region" description="Gly residues" evidence="1">
    <location>
        <begin position="15"/>
        <end position="28"/>
    </location>
</feature>
<sequence length="162" mass="16102">MSVGKKEMAPSSEGQQGGGGGGGGGGENGAGAVVPVVVVQGGRKEEAAAAAAAKGGTRYARCFSGLEISVGPGSLRDADAGRLKSQIRRWAKAVVAYARQISFGSPRAAARSRSLASSRRAMSIRSRDGDGGGGLTATVRSATFPSKSGLGEANNDEIVPAP</sequence>
<organism evidence="2">
    <name type="scientific">Oryza punctata</name>
    <name type="common">Red rice</name>
    <dbReference type="NCBI Taxonomy" id="4537"/>
    <lineage>
        <taxon>Eukaryota</taxon>
        <taxon>Viridiplantae</taxon>
        <taxon>Streptophyta</taxon>
        <taxon>Embryophyta</taxon>
        <taxon>Tracheophyta</taxon>
        <taxon>Spermatophyta</taxon>
        <taxon>Magnoliopsida</taxon>
        <taxon>Liliopsida</taxon>
        <taxon>Poales</taxon>
        <taxon>Poaceae</taxon>
        <taxon>BOP clade</taxon>
        <taxon>Oryzoideae</taxon>
        <taxon>Oryzeae</taxon>
        <taxon>Oryzinae</taxon>
        <taxon>Oryza</taxon>
    </lineage>
</organism>
<evidence type="ECO:0000256" key="1">
    <source>
        <dbReference type="SAM" id="MobiDB-lite"/>
    </source>
</evidence>
<dbReference type="PANTHER" id="PTHR36484:SF2">
    <property type="entry name" value="OS01G0558700 PROTEIN"/>
    <property type="match status" value="1"/>
</dbReference>
<feature type="region of interest" description="Disordered" evidence="1">
    <location>
        <begin position="1"/>
        <end position="28"/>
    </location>
</feature>